<name>A0A502GCJ5_9BACT</name>
<dbReference type="PANTHER" id="PTHR30007">
    <property type="entry name" value="PHP DOMAIN PROTEIN"/>
    <property type="match status" value="1"/>
</dbReference>
<dbReference type="AlphaFoldDB" id="A0A502GCJ5"/>
<dbReference type="OrthoDB" id="1270539at2"/>
<accession>A0A502GCJ5</accession>
<gene>
    <name evidence="1" type="ORF">EAH73_21345</name>
</gene>
<organism evidence="1 2">
    <name type="scientific">Hymenobacter nivis</name>
    <dbReference type="NCBI Taxonomy" id="1850093"/>
    <lineage>
        <taxon>Bacteria</taxon>
        <taxon>Pseudomonadati</taxon>
        <taxon>Bacteroidota</taxon>
        <taxon>Cytophagia</taxon>
        <taxon>Cytophagales</taxon>
        <taxon>Hymenobacteraceae</taxon>
        <taxon>Hymenobacter</taxon>
    </lineage>
</organism>
<evidence type="ECO:0000313" key="1">
    <source>
        <dbReference type="EMBL" id="TPG59461.1"/>
    </source>
</evidence>
<dbReference type="EMBL" id="RCYZ01000013">
    <property type="protein sequence ID" value="TPG59461.1"/>
    <property type="molecule type" value="Genomic_DNA"/>
</dbReference>
<dbReference type="PANTHER" id="PTHR30007:SF0">
    <property type="entry name" value="TRANSPOSASE"/>
    <property type="match status" value="1"/>
</dbReference>
<sequence>MVTDKGYLGRFARHLTALGLNHRIGSRSPTARGFLLIANRWVLERTFTWLTGFRRLAIDYEFTPRVHETWLLVDNITMCLNGLTVA</sequence>
<evidence type="ECO:0008006" key="3">
    <source>
        <dbReference type="Google" id="ProtNLM"/>
    </source>
</evidence>
<dbReference type="Proteomes" id="UP000317646">
    <property type="component" value="Unassembled WGS sequence"/>
</dbReference>
<reference evidence="1 2" key="1">
    <citation type="journal article" date="2019" name="Environ. Microbiol.">
        <title>Species interactions and distinct microbial communities in high Arctic permafrost affected cryosols are associated with the CH4 and CO2 gas fluxes.</title>
        <authorList>
            <person name="Altshuler I."/>
            <person name="Hamel J."/>
            <person name="Turney S."/>
            <person name="Magnuson E."/>
            <person name="Levesque R."/>
            <person name="Greer C."/>
            <person name="Whyte L.G."/>
        </authorList>
    </citation>
    <scope>NUCLEOTIDE SEQUENCE [LARGE SCALE GENOMIC DNA]</scope>
    <source>
        <strain evidence="1 2">S9.2P</strain>
    </source>
</reference>
<comment type="caution">
    <text evidence="1">The sequence shown here is derived from an EMBL/GenBank/DDBJ whole genome shotgun (WGS) entry which is preliminary data.</text>
</comment>
<keyword evidence="2" id="KW-1185">Reference proteome</keyword>
<protein>
    <recommendedName>
        <fullName evidence="3">Transposase DDE domain-containing protein</fullName>
    </recommendedName>
</protein>
<evidence type="ECO:0000313" key="2">
    <source>
        <dbReference type="Proteomes" id="UP000317646"/>
    </source>
</evidence>
<proteinExistence type="predicted"/>